<sequence length="165" mass="18517">LEYVLSVIEDEQLIIKAKVDILMAVYLVKKAWASAHPHVLSKAFMKAGFKSTLIQPVMRFDRGLYSLCLLMIVFLKKKSPGWNLIVKKCAEIIGSIEAATMVTKATVIRSIDGLCRTNVQTDERYSRLTGKPALNYPGYQSAPFDTWLSNVTSLIKHAVRDEINV</sequence>
<organism evidence="1">
    <name type="scientific">Echinostoma caproni</name>
    <dbReference type="NCBI Taxonomy" id="27848"/>
    <lineage>
        <taxon>Eukaryota</taxon>
        <taxon>Metazoa</taxon>
        <taxon>Spiralia</taxon>
        <taxon>Lophotrochozoa</taxon>
        <taxon>Platyhelminthes</taxon>
        <taxon>Trematoda</taxon>
        <taxon>Digenea</taxon>
        <taxon>Plagiorchiida</taxon>
        <taxon>Echinostomata</taxon>
        <taxon>Echinostomatoidea</taxon>
        <taxon>Echinostomatidae</taxon>
        <taxon>Echinostoma</taxon>
    </lineage>
</organism>
<evidence type="ECO:0000313" key="1">
    <source>
        <dbReference type="WBParaSite" id="ECPE_0000638801-mRNA-1"/>
    </source>
</evidence>
<protein>
    <submittedName>
        <fullName evidence="1">Reverse transcriptase domain-containing protein</fullName>
    </submittedName>
</protein>
<dbReference type="WBParaSite" id="ECPE_0000638801-mRNA-1">
    <property type="protein sequence ID" value="ECPE_0000638801-mRNA-1"/>
    <property type="gene ID" value="ECPE_0000638801"/>
</dbReference>
<dbReference type="AlphaFoldDB" id="A0A183AHE0"/>
<reference evidence="1" key="1">
    <citation type="submission" date="2016-06" db="UniProtKB">
        <authorList>
            <consortium name="WormBaseParasite"/>
        </authorList>
    </citation>
    <scope>IDENTIFICATION</scope>
</reference>
<name>A0A183AHE0_9TREM</name>
<accession>A0A183AHE0</accession>
<proteinExistence type="predicted"/>